<organism evidence="3">
    <name type="scientific">Soboliphyme baturini</name>
    <dbReference type="NCBI Taxonomy" id="241478"/>
    <lineage>
        <taxon>Eukaryota</taxon>
        <taxon>Metazoa</taxon>
        <taxon>Ecdysozoa</taxon>
        <taxon>Nematoda</taxon>
        <taxon>Enoplea</taxon>
        <taxon>Dorylaimia</taxon>
        <taxon>Dioctophymatida</taxon>
        <taxon>Dioctophymatoidea</taxon>
        <taxon>Soboliphymatidae</taxon>
        <taxon>Soboliphyme</taxon>
    </lineage>
</organism>
<dbReference type="AlphaFoldDB" id="A0A183IBY1"/>
<reference evidence="3" key="1">
    <citation type="submission" date="2016-06" db="UniProtKB">
        <authorList>
            <consortium name="WormBaseParasite"/>
        </authorList>
    </citation>
    <scope>IDENTIFICATION</scope>
</reference>
<keyword evidence="2" id="KW-1185">Reference proteome</keyword>
<evidence type="ECO:0000313" key="2">
    <source>
        <dbReference type="Proteomes" id="UP000270296"/>
    </source>
</evidence>
<evidence type="ECO:0000313" key="3">
    <source>
        <dbReference type="WBParaSite" id="SBAD_0000116201-mRNA-1"/>
    </source>
</evidence>
<reference evidence="1 2" key="2">
    <citation type="submission" date="2018-11" db="EMBL/GenBank/DDBJ databases">
        <authorList>
            <consortium name="Pathogen Informatics"/>
        </authorList>
    </citation>
    <scope>NUCLEOTIDE SEQUENCE [LARGE SCALE GENOMIC DNA]</scope>
</reference>
<dbReference type="InterPro" id="IPR023250">
    <property type="entry name" value="Cyclin-dep_Kinase_2_interact"/>
</dbReference>
<name>A0A183IBY1_9BILA</name>
<protein>
    <submittedName>
        <fullName evidence="3">DUF4371 domain-containing protein</fullName>
    </submittedName>
</protein>
<sequence>MVEIFKRKVKDLTASCYNCIQEWQSSVKANVSLLEQIGSRRLTLLADQESGSDAALDQQLTELCGKLVAVVDLFEHRCRRIEKIHADLVALQNYAAATNLDADLLLGCCQFSYLITLLEDLHKSCVKELQCKRAVAQEIAFSPSKDFVTMCIAAWIHQPCLETDLLCRTSYAVFLCSDRL</sequence>
<dbReference type="PRINTS" id="PR02040">
    <property type="entry name" value="CDK2IP"/>
</dbReference>
<proteinExistence type="predicted"/>
<dbReference type="Proteomes" id="UP000270296">
    <property type="component" value="Unassembled WGS sequence"/>
</dbReference>
<evidence type="ECO:0000313" key="1">
    <source>
        <dbReference type="EMBL" id="VDO93286.1"/>
    </source>
</evidence>
<accession>A0A183IBY1</accession>
<dbReference type="EMBL" id="UZAM01006717">
    <property type="protein sequence ID" value="VDO93286.1"/>
    <property type="molecule type" value="Genomic_DNA"/>
</dbReference>
<dbReference type="WBParaSite" id="SBAD_0000116201-mRNA-1">
    <property type="protein sequence ID" value="SBAD_0000116201-mRNA-1"/>
    <property type="gene ID" value="SBAD_0000116201"/>
</dbReference>
<gene>
    <name evidence="1" type="ORF">SBAD_LOCUS1125</name>
</gene>